<proteinExistence type="inferred from homology"/>
<evidence type="ECO:0000256" key="1">
    <source>
        <dbReference type="ARBA" id="ARBA00001971"/>
    </source>
</evidence>
<reference evidence="13" key="3">
    <citation type="submission" date="2015-04" db="UniProtKB">
        <authorList>
            <consortium name="EnsemblPlants"/>
        </authorList>
    </citation>
    <scope>IDENTIFICATION</scope>
</reference>
<feature type="binding site" description="axial binding residue" evidence="10">
    <location>
        <position position="294"/>
    </location>
    <ligand>
        <name>heme</name>
        <dbReference type="ChEBI" id="CHEBI:30413"/>
    </ligand>
    <ligandPart>
        <name>Fe</name>
        <dbReference type="ChEBI" id="CHEBI:18248"/>
    </ligandPart>
</feature>
<dbReference type="GO" id="GO:0005506">
    <property type="term" value="F:iron ion binding"/>
    <property type="evidence" value="ECO:0007669"/>
    <property type="project" value="InterPro"/>
</dbReference>
<keyword evidence="14" id="KW-1185">Reference proteome</keyword>
<evidence type="ECO:0000256" key="4">
    <source>
        <dbReference type="ARBA" id="ARBA00022692"/>
    </source>
</evidence>
<keyword evidence="3 10" id="KW-0349">Heme</keyword>
<dbReference type="Gene3D" id="1.10.630.10">
    <property type="entry name" value="Cytochrome P450"/>
    <property type="match status" value="3"/>
</dbReference>
<dbReference type="PANTHER" id="PTHR47950:SF7">
    <property type="entry name" value="OS12G0196700 PROTEIN"/>
    <property type="match status" value="1"/>
</dbReference>
<dbReference type="EnsemblPlants" id="LPERR10G02800.1">
    <property type="protein sequence ID" value="LPERR10G02800.1"/>
    <property type="gene ID" value="LPERR10G02800"/>
</dbReference>
<keyword evidence="8 10" id="KW-0408">Iron</keyword>
<reference evidence="13 14" key="1">
    <citation type="submission" date="2012-08" db="EMBL/GenBank/DDBJ databases">
        <title>Oryza genome evolution.</title>
        <authorList>
            <person name="Wing R.A."/>
        </authorList>
    </citation>
    <scope>NUCLEOTIDE SEQUENCE</scope>
</reference>
<dbReference type="eggNOG" id="KOG0156">
    <property type="taxonomic scope" value="Eukaryota"/>
</dbReference>
<keyword evidence="6" id="KW-1133">Transmembrane helix</keyword>
<dbReference type="PROSITE" id="PS00086">
    <property type="entry name" value="CYTOCHROME_P450"/>
    <property type="match status" value="1"/>
</dbReference>
<evidence type="ECO:0000256" key="3">
    <source>
        <dbReference type="ARBA" id="ARBA00022617"/>
    </source>
</evidence>
<dbReference type="GO" id="GO:0004497">
    <property type="term" value="F:monooxygenase activity"/>
    <property type="evidence" value="ECO:0007669"/>
    <property type="project" value="UniProtKB-KW"/>
</dbReference>
<comment type="cofactor">
    <cofactor evidence="1 10">
        <name>heme</name>
        <dbReference type="ChEBI" id="CHEBI:30413"/>
    </cofactor>
</comment>
<evidence type="ECO:0000256" key="5">
    <source>
        <dbReference type="ARBA" id="ARBA00022723"/>
    </source>
</evidence>
<keyword evidence="9 11" id="KW-0503">Monooxygenase</keyword>
<evidence type="ECO:0000256" key="9">
    <source>
        <dbReference type="ARBA" id="ARBA00023033"/>
    </source>
</evidence>
<reference evidence="14" key="2">
    <citation type="submission" date="2013-12" db="EMBL/GenBank/DDBJ databases">
        <authorList>
            <person name="Yu Y."/>
            <person name="Lee S."/>
            <person name="de Baynast K."/>
            <person name="Wissotski M."/>
            <person name="Liu L."/>
            <person name="Talag J."/>
            <person name="Goicoechea J."/>
            <person name="Angelova A."/>
            <person name="Jetty R."/>
            <person name="Kudrna D."/>
            <person name="Golser W."/>
            <person name="Rivera L."/>
            <person name="Zhang J."/>
            <person name="Wing R."/>
        </authorList>
    </citation>
    <scope>NUCLEOTIDE SEQUENCE</scope>
</reference>
<feature type="chain" id="PRO_5002350295" description="Cytochrome P450" evidence="12">
    <location>
        <begin position="29"/>
        <end position="543"/>
    </location>
</feature>
<evidence type="ECO:0000256" key="8">
    <source>
        <dbReference type="ARBA" id="ARBA00023004"/>
    </source>
</evidence>
<dbReference type="SUPFAM" id="SSF48264">
    <property type="entry name" value="Cytochrome P450"/>
    <property type="match status" value="2"/>
</dbReference>
<keyword evidence="12" id="KW-0732">Signal</keyword>
<dbReference type="InterPro" id="IPR001128">
    <property type="entry name" value="Cyt_P450"/>
</dbReference>
<evidence type="ECO:0000256" key="6">
    <source>
        <dbReference type="ARBA" id="ARBA00022989"/>
    </source>
</evidence>
<accession>A0A0D9XI53</accession>
<comment type="similarity">
    <text evidence="2 11">Belongs to the cytochrome P450 family.</text>
</comment>
<dbReference type="PRINTS" id="PR00385">
    <property type="entry name" value="P450"/>
</dbReference>
<dbReference type="PANTHER" id="PTHR47950">
    <property type="entry name" value="CYTOCHROME P450, FAMILY 76, SUBFAMILY C, POLYPEPTIDE 5-RELATED"/>
    <property type="match status" value="1"/>
</dbReference>
<evidence type="ECO:0000256" key="11">
    <source>
        <dbReference type="RuleBase" id="RU000461"/>
    </source>
</evidence>
<sequence length="543" mass="60164">MAAFFQLCAASLPLVVLTSYAIQPLADARRRLPPGPRPLPLIGNLLDVGENPHRAFARLAETHGAPLMSIRLGAVYAVVASTPETAREILQRQNAAMSSRRSLDAWRVMDHPSNSMIALPPRGKWRAMRQHTAAAMLGPRRLAEQRAAREEQELVLGGSSIPTAVEWAMAELLQNPKTMKKLQEELRTVLANKPHMEESDITQLPYLQAVVKETLRLHPPLPFSAGLADESVEINGYNIPEGTASFVNIWAICRNAEIWNKPDKFMPERFLQNKIDFSGTNFEFIPFSTGRRICPGLNLSSKLVPLMLGSLLHQFDWTLPEDVGGNGCTAETWAAGGEACKDDLLDVFLDMEGEVRGRVGDEPEETIRGNYFNPNCSRWAMAELLQNPKTMKKLQEELRTVLAVHEKIHNKPHMEESDITQLPYLQAVVKETLRLHPPLPFAAGLAEESVEINGYSIPEGTAAFNAEIRNKPDKFLPKSTGRRICPGLNLSSKLVPLMLGSLHHQFDWTLPEVVGGNGIDMSEKFGLVLSMAVPLTAVPKKVL</sequence>
<dbReference type="GO" id="GO:0016705">
    <property type="term" value="F:oxidoreductase activity, acting on paired donors, with incorporation or reduction of molecular oxygen"/>
    <property type="evidence" value="ECO:0007669"/>
    <property type="project" value="InterPro"/>
</dbReference>
<dbReference type="STRING" id="77586.A0A0D9XI53"/>
<dbReference type="Pfam" id="PF00067">
    <property type="entry name" value="p450"/>
    <property type="match status" value="3"/>
</dbReference>
<feature type="signal peptide" evidence="12">
    <location>
        <begin position="1"/>
        <end position="28"/>
    </location>
</feature>
<dbReference type="GO" id="GO:0020037">
    <property type="term" value="F:heme binding"/>
    <property type="evidence" value="ECO:0007669"/>
    <property type="project" value="InterPro"/>
</dbReference>
<dbReference type="InterPro" id="IPR036396">
    <property type="entry name" value="Cyt_P450_sf"/>
</dbReference>
<keyword evidence="7 11" id="KW-0560">Oxidoreductase</keyword>
<dbReference type="FunFam" id="1.10.630.10:FF:000126">
    <property type="entry name" value="Predicted protein"/>
    <property type="match status" value="1"/>
</dbReference>
<organism evidence="13 14">
    <name type="scientific">Leersia perrieri</name>
    <dbReference type="NCBI Taxonomy" id="77586"/>
    <lineage>
        <taxon>Eukaryota</taxon>
        <taxon>Viridiplantae</taxon>
        <taxon>Streptophyta</taxon>
        <taxon>Embryophyta</taxon>
        <taxon>Tracheophyta</taxon>
        <taxon>Spermatophyta</taxon>
        <taxon>Magnoliopsida</taxon>
        <taxon>Liliopsida</taxon>
        <taxon>Poales</taxon>
        <taxon>Poaceae</taxon>
        <taxon>BOP clade</taxon>
        <taxon>Oryzoideae</taxon>
        <taxon>Oryzeae</taxon>
        <taxon>Oryzinae</taxon>
        <taxon>Leersia</taxon>
    </lineage>
</organism>
<dbReference type="AlphaFoldDB" id="A0A0D9XI53"/>
<name>A0A0D9XI53_9ORYZ</name>
<evidence type="ECO:0000256" key="7">
    <source>
        <dbReference type="ARBA" id="ARBA00023002"/>
    </source>
</evidence>
<keyword evidence="6" id="KW-0472">Membrane</keyword>
<evidence type="ECO:0000256" key="10">
    <source>
        <dbReference type="PIRSR" id="PIRSR602401-1"/>
    </source>
</evidence>
<dbReference type="PRINTS" id="PR00463">
    <property type="entry name" value="EP450I"/>
</dbReference>
<evidence type="ECO:0000313" key="14">
    <source>
        <dbReference type="Proteomes" id="UP000032180"/>
    </source>
</evidence>
<evidence type="ECO:0000256" key="2">
    <source>
        <dbReference type="ARBA" id="ARBA00010617"/>
    </source>
</evidence>
<dbReference type="Gramene" id="LPERR10G02800.1">
    <property type="protein sequence ID" value="LPERR10G02800.1"/>
    <property type="gene ID" value="LPERR10G02800"/>
</dbReference>
<keyword evidence="4" id="KW-0812">Transmembrane</keyword>
<evidence type="ECO:0000313" key="13">
    <source>
        <dbReference type="EnsemblPlants" id="LPERR10G02800.1"/>
    </source>
</evidence>
<keyword evidence="5 10" id="KW-0479">Metal-binding</keyword>
<dbReference type="Proteomes" id="UP000032180">
    <property type="component" value="Chromosome 10"/>
</dbReference>
<dbReference type="HOGENOM" id="CLU_001570_4_0_1"/>
<evidence type="ECO:0008006" key="15">
    <source>
        <dbReference type="Google" id="ProtNLM"/>
    </source>
</evidence>
<evidence type="ECO:0000256" key="12">
    <source>
        <dbReference type="SAM" id="SignalP"/>
    </source>
</evidence>
<dbReference type="InterPro" id="IPR017972">
    <property type="entry name" value="Cyt_P450_CS"/>
</dbReference>
<protein>
    <recommendedName>
        <fullName evidence="15">Cytochrome P450</fullName>
    </recommendedName>
</protein>
<dbReference type="InterPro" id="IPR002401">
    <property type="entry name" value="Cyt_P450_E_grp-I"/>
</dbReference>